<accession>A0A0G1BA63</accession>
<proteinExistence type="predicted"/>
<comment type="caution">
    <text evidence="1">The sequence shown here is derived from an EMBL/GenBank/DDBJ whole genome shotgun (WGS) entry which is preliminary data.</text>
</comment>
<reference evidence="1 2" key="1">
    <citation type="journal article" date="2015" name="Nature">
        <title>rRNA introns, odd ribosomes, and small enigmatic genomes across a large radiation of phyla.</title>
        <authorList>
            <person name="Brown C.T."/>
            <person name="Hug L.A."/>
            <person name="Thomas B.C."/>
            <person name="Sharon I."/>
            <person name="Castelle C.J."/>
            <person name="Singh A."/>
            <person name="Wilkins M.J."/>
            <person name="Williams K.H."/>
            <person name="Banfield J.F."/>
        </authorList>
    </citation>
    <scope>NUCLEOTIDE SEQUENCE [LARGE SCALE GENOMIC DNA]</scope>
</reference>
<dbReference type="AlphaFoldDB" id="A0A0G1BA63"/>
<evidence type="ECO:0000313" key="2">
    <source>
        <dbReference type="Proteomes" id="UP000033854"/>
    </source>
</evidence>
<evidence type="ECO:0000313" key="1">
    <source>
        <dbReference type="EMBL" id="KKS43221.1"/>
    </source>
</evidence>
<dbReference type="EMBL" id="LCDA01000002">
    <property type="protein sequence ID" value="KKS43221.1"/>
    <property type="molecule type" value="Genomic_DNA"/>
</dbReference>
<gene>
    <name evidence="1" type="ORF">UV06_C0002G0123</name>
</gene>
<sequence length="158" mass="16844">MSRKPLYLGDLEEVELDGSFASKNTDQDCDLALGVVDGRDGSEEVGERSFNDADGLTHGEGGLELGSSLLAKGGDGLNFVFGKRGGLIGGADEASNTLGGADSEPGVIGDNHTNEHITREKLFFDGGFLTFIDFDLFLSWNEDFVDEVLKTHGDYSGF</sequence>
<organism evidence="1 2">
    <name type="scientific">Candidatus Collierbacteria bacterium GW2011_GWA2_42_17</name>
    <dbReference type="NCBI Taxonomy" id="1618378"/>
    <lineage>
        <taxon>Bacteria</taxon>
        <taxon>Candidatus Collieribacteriota</taxon>
    </lineage>
</organism>
<dbReference type="Proteomes" id="UP000033854">
    <property type="component" value="Unassembled WGS sequence"/>
</dbReference>
<name>A0A0G1BA63_9BACT</name>
<protein>
    <submittedName>
        <fullName evidence="1">Uncharacterized protein</fullName>
    </submittedName>
</protein>